<sequence length="245" mass="27630">MQEKVPLDVQVIVIEWVYRSSQHRAIDYPTLCACALVCRSWTPIAQRLFLRRVPVPDPYIEVQRFPQIIIDFILRTLRAAPSLAAHIRSVICNLAVAFDSDAEDDDVTVLALCTNTDSILFKRPLSHALVSRLPPTVLAHLVVLESFVMINLPTEQDFALPRSLRHLGYHPSVSTPKRERDVQILLDAIRARPGLQLITTTDNTLPWVWNLFKSVCREVGAEFVLYLEPACISVSGKSGAHSIWD</sequence>
<keyword evidence="2" id="KW-1185">Reference proteome</keyword>
<comment type="caution">
    <text evidence="1">The sequence shown here is derived from an EMBL/GenBank/DDBJ whole genome shotgun (WGS) entry which is preliminary data.</text>
</comment>
<name>A0ACB8RN97_9AGAM</name>
<proteinExistence type="predicted"/>
<gene>
    <name evidence="1" type="ORF">FA95DRAFT_1680452</name>
</gene>
<accession>A0ACB8RN97</accession>
<evidence type="ECO:0000313" key="1">
    <source>
        <dbReference type="EMBL" id="KAI0045449.1"/>
    </source>
</evidence>
<protein>
    <submittedName>
        <fullName evidence="1">Uncharacterized protein</fullName>
    </submittedName>
</protein>
<dbReference type="EMBL" id="MU275951">
    <property type="protein sequence ID" value="KAI0045449.1"/>
    <property type="molecule type" value="Genomic_DNA"/>
</dbReference>
<reference evidence="1" key="1">
    <citation type="submission" date="2021-02" db="EMBL/GenBank/DDBJ databases">
        <authorList>
            <consortium name="DOE Joint Genome Institute"/>
            <person name="Ahrendt S."/>
            <person name="Looney B.P."/>
            <person name="Miyauchi S."/>
            <person name="Morin E."/>
            <person name="Drula E."/>
            <person name="Courty P.E."/>
            <person name="Chicoki N."/>
            <person name="Fauchery L."/>
            <person name="Kohler A."/>
            <person name="Kuo A."/>
            <person name="Labutti K."/>
            <person name="Pangilinan J."/>
            <person name="Lipzen A."/>
            <person name="Riley R."/>
            <person name="Andreopoulos W."/>
            <person name="He G."/>
            <person name="Johnson J."/>
            <person name="Barry K.W."/>
            <person name="Grigoriev I.V."/>
            <person name="Nagy L."/>
            <person name="Hibbett D."/>
            <person name="Henrissat B."/>
            <person name="Matheny P.B."/>
            <person name="Labbe J."/>
            <person name="Martin F."/>
        </authorList>
    </citation>
    <scope>NUCLEOTIDE SEQUENCE</scope>
    <source>
        <strain evidence="1">FP105234-sp</strain>
    </source>
</reference>
<reference evidence="1" key="2">
    <citation type="journal article" date="2022" name="New Phytol.">
        <title>Evolutionary transition to the ectomycorrhizal habit in the genomes of a hyperdiverse lineage of mushroom-forming fungi.</title>
        <authorList>
            <person name="Looney B."/>
            <person name="Miyauchi S."/>
            <person name="Morin E."/>
            <person name="Drula E."/>
            <person name="Courty P.E."/>
            <person name="Kohler A."/>
            <person name="Kuo A."/>
            <person name="LaButti K."/>
            <person name="Pangilinan J."/>
            <person name="Lipzen A."/>
            <person name="Riley R."/>
            <person name="Andreopoulos W."/>
            <person name="He G."/>
            <person name="Johnson J."/>
            <person name="Nolan M."/>
            <person name="Tritt A."/>
            <person name="Barry K.W."/>
            <person name="Grigoriev I.V."/>
            <person name="Nagy L.G."/>
            <person name="Hibbett D."/>
            <person name="Henrissat B."/>
            <person name="Matheny P.B."/>
            <person name="Labbe J."/>
            <person name="Martin F.M."/>
        </authorList>
    </citation>
    <scope>NUCLEOTIDE SEQUENCE</scope>
    <source>
        <strain evidence="1">FP105234-sp</strain>
    </source>
</reference>
<evidence type="ECO:0000313" key="2">
    <source>
        <dbReference type="Proteomes" id="UP000814033"/>
    </source>
</evidence>
<dbReference type="Proteomes" id="UP000814033">
    <property type="component" value="Unassembled WGS sequence"/>
</dbReference>
<organism evidence="1 2">
    <name type="scientific">Auriscalpium vulgare</name>
    <dbReference type="NCBI Taxonomy" id="40419"/>
    <lineage>
        <taxon>Eukaryota</taxon>
        <taxon>Fungi</taxon>
        <taxon>Dikarya</taxon>
        <taxon>Basidiomycota</taxon>
        <taxon>Agaricomycotina</taxon>
        <taxon>Agaricomycetes</taxon>
        <taxon>Russulales</taxon>
        <taxon>Auriscalpiaceae</taxon>
        <taxon>Auriscalpium</taxon>
    </lineage>
</organism>